<dbReference type="RefSeq" id="WP_206588407.1">
    <property type="nucleotide sequence ID" value="NZ_JAFKCU010000007.1"/>
</dbReference>
<keyword evidence="1 6" id="KW-0378">Hydrolase</keyword>
<dbReference type="PANTHER" id="PTHR10272:SF0">
    <property type="entry name" value="PLATELET-ACTIVATING FACTOR ACETYLHYDROLASE"/>
    <property type="match status" value="1"/>
</dbReference>
<evidence type="ECO:0000313" key="6">
    <source>
        <dbReference type="EMBL" id="MBN7817740.1"/>
    </source>
</evidence>
<dbReference type="Pfam" id="PF12740">
    <property type="entry name" value="PETase"/>
    <property type="match status" value="1"/>
</dbReference>
<keyword evidence="3" id="KW-0443">Lipid metabolism</keyword>
<dbReference type="Gene3D" id="3.40.50.1820">
    <property type="entry name" value="alpha/beta hydrolase"/>
    <property type="match status" value="1"/>
</dbReference>
<feature type="signal peptide" evidence="4">
    <location>
        <begin position="1"/>
        <end position="25"/>
    </location>
</feature>
<dbReference type="InterPro" id="IPR029058">
    <property type="entry name" value="AB_hydrolase_fold"/>
</dbReference>
<reference evidence="6 7" key="1">
    <citation type="submission" date="2021-03" db="EMBL/GenBank/DDBJ databases">
        <title>novel species isolated from a fishpond in China.</title>
        <authorList>
            <person name="Lu H."/>
            <person name="Cai Z."/>
        </authorList>
    </citation>
    <scope>NUCLEOTIDE SEQUENCE [LARGE SCALE GENOMIC DNA]</scope>
    <source>
        <strain evidence="6 7">YJ13C</strain>
    </source>
</reference>
<evidence type="ECO:0000256" key="2">
    <source>
        <dbReference type="ARBA" id="ARBA00022963"/>
    </source>
</evidence>
<evidence type="ECO:0000256" key="1">
    <source>
        <dbReference type="ARBA" id="ARBA00022801"/>
    </source>
</evidence>
<evidence type="ECO:0000256" key="4">
    <source>
        <dbReference type="SAM" id="SignalP"/>
    </source>
</evidence>
<feature type="chain" id="PRO_5045756357" evidence="4">
    <location>
        <begin position="26"/>
        <end position="436"/>
    </location>
</feature>
<comment type="caution">
    <text evidence="6">The sequence shown here is derived from an EMBL/GenBank/DDBJ whole genome shotgun (WGS) entry which is preliminary data.</text>
</comment>
<organism evidence="6 7">
    <name type="scientific">Algoriphagus pacificus</name>
    <dbReference type="NCBI Taxonomy" id="2811234"/>
    <lineage>
        <taxon>Bacteria</taxon>
        <taxon>Pseudomonadati</taxon>
        <taxon>Bacteroidota</taxon>
        <taxon>Cytophagia</taxon>
        <taxon>Cytophagales</taxon>
        <taxon>Cyclobacteriaceae</taxon>
        <taxon>Algoriphagus</taxon>
    </lineage>
</organism>
<keyword evidence="7" id="KW-1185">Reference proteome</keyword>
<dbReference type="GO" id="GO:0016787">
    <property type="term" value="F:hydrolase activity"/>
    <property type="evidence" value="ECO:0007669"/>
    <property type="project" value="UniProtKB-KW"/>
</dbReference>
<dbReference type="Proteomes" id="UP000664480">
    <property type="component" value="Unassembled WGS sequence"/>
</dbReference>
<evidence type="ECO:0000259" key="5">
    <source>
        <dbReference type="Pfam" id="PF12740"/>
    </source>
</evidence>
<sequence length="436" mass="47834">MLHKPKFLAFIVFALLLGNSYPNFAQTAPKQFIYGDLLPDAPELAARGEYAVGVQTLDLINKDQLDILNYGKGGDSLYNRPLKVEIWYPAEAMEGANEIISYDEVMGQNGSPTRPIIPFTFLGRATRAAKPKLDGEPFPLVIVSHGYTGSRYLMTYLTENLASKGYVVVAIDHTESTFRDAGGFQSTLLNRSLDDLFVLNEMARLSEDQTSFLNGLVDADNTALIGYSMGGYGAVNVAGAGYSPQAAQLFGTMAGGSKALLKRSVGNPEYEASIDPRIKVIVAFAPLGMQRGVWNAEGLAGIKIPSLFIAGSKDDISGYEDGIKAIYDGAINSDRILLTYENARHNVAPNPAPMESMAQGRHLDEYLRYADSVWDSRRMNNINQHFVTAFLGKYLKGESSYQKYLEVDADPEAKEWPGFKPRTTVGLKLEHQSPKN</sequence>
<accession>A0ABS3CLV3</accession>
<dbReference type="EMBL" id="JAFKCU010000007">
    <property type="protein sequence ID" value="MBN7817740.1"/>
    <property type="molecule type" value="Genomic_DNA"/>
</dbReference>
<evidence type="ECO:0000313" key="7">
    <source>
        <dbReference type="Proteomes" id="UP000664480"/>
    </source>
</evidence>
<feature type="domain" description="PET hydrolase/cutinase-like" evidence="5">
    <location>
        <begin position="138"/>
        <end position="240"/>
    </location>
</feature>
<dbReference type="InterPro" id="IPR041127">
    <property type="entry name" value="PET_hydrolase/cutinase-like"/>
</dbReference>
<keyword evidence="2" id="KW-0442">Lipid degradation</keyword>
<name>A0ABS3CLV3_9BACT</name>
<dbReference type="SUPFAM" id="SSF53474">
    <property type="entry name" value="alpha/beta-Hydrolases"/>
    <property type="match status" value="1"/>
</dbReference>
<gene>
    <name evidence="6" type="ORF">J0A69_20015</name>
</gene>
<evidence type="ECO:0000256" key="3">
    <source>
        <dbReference type="ARBA" id="ARBA00023098"/>
    </source>
</evidence>
<keyword evidence="4" id="KW-0732">Signal</keyword>
<dbReference type="PANTHER" id="PTHR10272">
    <property type="entry name" value="PLATELET-ACTIVATING FACTOR ACETYLHYDROLASE"/>
    <property type="match status" value="1"/>
</dbReference>
<proteinExistence type="predicted"/>
<protein>
    <submittedName>
        <fullName evidence="6">Dienelactone hydrolase family protein</fullName>
    </submittedName>
</protein>